<feature type="compositionally biased region" description="Low complexity" evidence="1">
    <location>
        <begin position="510"/>
        <end position="526"/>
    </location>
</feature>
<dbReference type="InterPro" id="IPR001739">
    <property type="entry name" value="Methyl_CpG_DNA-bd"/>
</dbReference>
<feature type="compositionally biased region" description="Basic residues" evidence="1">
    <location>
        <begin position="439"/>
        <end position="453"/>
    </location>
</feature>
<feature type="compositionally biased region" description="Low complexity" evidence="1">
    <location>
        <begin position="2102"/>
        <end position="2116"/>
    </location>
</feature>
<evidence type="ECO:0000313" key="4">
    <source>
        <dbReference type="Proteomes" id="UP000735302"/>
    </source>
</evidence>
<dbReference type="GO" id="GO:0010369">
    <property type="term" value="C:chromocenter"/>
    <property type="evidence" value="ECO:0007669"/>
    <property type="project" value="TreeGrafter"/>
</dbReference>
<feature type="region of interest" description="Disordered" evidence="1">
    <location>
        <begin position="742"/>
        <end position="763"/>
    </location>
</feature>
<accession>A0AAV3ZCQ2</accession>
<gene>
    <name evidence="3" type="ORF">PoB_001959700</name>
</gene>
<sequence>MNYDAQYAFSHGVASTPQFQTLQQQHLQPRQQHQQVFPQQQYSQIASTSNIFYQFSGGSNPVFQQKDIQQMALPAGGMQQAPLGTQHGMVASSFVKQGVPVRMEGNCVHLVGRPEGMIYQQQPQQPDLKIITANPDARMLQQHTQLDSGLGITQNTAATLLGLDMMRGQPQHILEQSSLDMSQAQHQGIAMAGQSGMLSYSKHQQFPGPWLQPQQQQQVNNTNNLQQQQQAQSALPSFTHLWSQFQQQKNQAGLGIQQQQQAHLNTFQQPQQLSNHLQQQHQQILQQQPFAAASNFQTMTSMQMIKMPNFQEQSQQPSPLTVQPNQISVSCFSSCKPSNTSSPNVSLTARPKVSASQSTFSVNGISPQHPAPSLLTDSSTIPPKVTVILDSLPHCETFPPTTIFKDNAASKMNTSPVISCVDSSAFGNRHQISSPNSQHHFHQKKPNAPRHLKAISSTGSSTERSSSESSNFSSPPYTFTPPSSNDSLFSLGIPALNSEELSLPATIQESLSSHHPSSAISASRSPTLFSSSPHENSLVVSMPSAVNTNVKTEGNSKHHLHGSVSVSYVNSNPLSTVATVLSLSSPSTTTVITAMASSHQLVTTTTTTTSVTLASHCLIDSAATSIQGCSSRDPKTNQNVNKLSASLNNRNAKNNILKNQTPNTTLHGMEKKIKVPLCWHRKLDNGAIVYLSPSGTALQSYEQICQYLLSDSTCKCGLECPIQVEEFFNFDPSVVNQAWAPDAEDHQDSDKDGGEGNGEKQRQEDLRKLCNHRRELLALAALHTSQTQMATESTALTGKKRDRKKSLSGGEGLILSPLKRLKTSITNAVNRHAVSSSKRKNCVKTTPENLDSKPRSDRHDLEKCIDVSTEKAVLEYNQETGEENTKITPAREEKSFSQFEKSFSGKAGNRDITTKTLKDCQDLLTSDFELREGQQPTEQTELKDATSPLNQGNHVGDVYAVKPLQVLPPSPSSPSFHKSLFPQQIPEGKQLPMHSTPINQSPSYQSWLEPDQHNKLGSPKTKPKRLKTKREKQRTMLCSDNATEDMPLPPNTVSFLENPTVFVAQQTVMINNSIASCNIAYSSPGPTTPIPSSMQTMAKSDRKMEVKEVSSQKQELTIKEEEEERKTGTDTDSNRSFSDTTENNDSAYLSQTGSDQERSDTIDGSDSCLDTSKALDIYDFNCSEEKESGQDASIVHVNVKSLDFTESQNFPPVIETSLESKTSKPAKDKNLSEKTFPVKTKPKAKTLSSNIRKDIQPKTGVEDPPGRDCISSLNKDLSNLLASDNWNIPAVQQVLAQYSGGDPGLLNAAIQQVLAQASTAGIDFPAGNLLTAAAQVQCKGGSKKPLNGMNYSTALAPNASVKNVDRSVSQVCGVQNAVSSSLPASYSQAGKLMQQKESPVVSQPAAVMRNVVQLSQGTAGGISVNMMVPLNSQGPQQSIGASVSTSDVKASDPKGKAVATLSPLVSAQNIQGCNPVNTGPKLGIAVPSATPSSLAQGPSGGNAMILNGFGTPHMIMNSQMPPVSVSMVTTTVTKTLSQMTIGLNQAVFGAASAPTSHLPPPNLLVSAPQQQQQQSTGSACILNASHHQIVKPAGSNGQAPPMQVANTQHIMNTLSVQGLNPSQQLLLQQMSPCNPISQLSPAMAAQILTQNQQQQQLQQVSPSFLAGNHQLQKLPQGSVLGNQTSIFASVPLPTFSAAPATSNCSGLFTQASILPTQQQQQQRSGDGGIPGLLSASVDSADQLAHSLSQVKDVAAAGSLANASMFAATSQPVFVIPQANANPVVQVLGSTPSLTQATDLNVQQQTANNFTAQLLGQQQQSQQATFDPSQLPNLLSAGFNPLALQQTINAVNLSGVQQQQQQQQQLQMLQLQQLMLQQFQNQQNQSLQGISIPGPQAAPQTIVNAVMPTQNLHLNSVMDVNAIHPSLSPVAATAAAQQNLLNNQLPPAQLHITSSIGAQTIVPGNAPAVAGVLQSASLQKMSQAPVKTICSVTSSQPQVAAVTAPSGNTITASAAVTTKDNLPQKLSSGPAAQQDLLPSGPCKALTASTPPASSGLNPTSPANSSSKAPTSSSKSSKSKSKSKKSEAKKPSDPESERNEEDIAATVQQILAQAVQQQRELNLAAKNQPPPPPKSKSKKSQSRSRANANQVAAIAGAPPTNKEHDLGKLPSIMSDDVVIHKPEQVVLSGSGSSNSVGCTSSVSVVSPSLIKPPMSASSFDPLHHPNSEVCKSSQVLQQPPLPSSRQTAQYSSVGSTVSPVRTAQSSQSVEAQPLVISSLPQHIIYQAGSLPEQVCSTSLQENGAVVSDINGRRNCLANPSGQTVITNKSLVASPGSTPSPCCSSKKSAISLKDHLSSIISKDKDNSKKKASGSPSAARATRVKEGEGSNKAFQMTSLAPQIATKVEPVVSPKVLRKSLK</sequence>
<feature type="compositionally biased region" description="Low complexity" evidence="1">
    <location>
        <begin position="204"/>
        <end position="232"/>
    </location>
</feature>
<dbReference type="Proteomes" id="UP000735302">
    <property type="component" value="Unassembled WGS sequence"/>
</dbReference>
<name>A0AAV3ZCQ2_9GAST</name>
<comment type="caution">
    <text evidence="3">The sequence shown here is derived from an EMBL/GenBank/DDBJ whole genome shotgun (WGS) entry which is preliminary data.</text>
</comment>
<feature type="compositionally biased region" description="Polar residues" evidence="1">
    <location>
        <begin position="996"/>
        <end position="1006"/>
    </location>
</feature>
<feature type="compositionally biased region" description="Basic and acidic residues" evidence="1">
    <location>
        <begin position="2082"/>
        <end position="2095"/>
    </location>
</feature>
<reference evidence="3 4" key="1">
    <citation type="journal article" date="2021" name="Elife">
        <title>Chloroplast acquisition without the gene transfer in kleptoplastic sea slugs, Plakobranchus ocellatus.</title>
        <authorList>
            <person name="Maeda T."/>
            <person name="Takahashi S."/>
            <person name="Yoshida T."/>
            <person name="Shimamura S."/>
            <person name="Takaki Y."/>
            <person name="Nagai Y."/>
            <person name="Toyoda A."/>
            <person name="Suzuki Y."/>
            <person name="Arimoto A."/>
            <person name="Ishii H."/>
            <person name="Satoh N."/>
            <person name="Nishiyama T."/>
            <person name="Hasebe M."/>
            <person name="Maruyama T."/>
            <person name="Minagawa J."/>
            <person name="Obokata J."/>
            <person name="Shigenobu S."/>
        </authorList>
    </citation>
    <scope>NUCLEOTIDE SEQUENCE [LARGE SCALE GENOMIC DNA]</scope>
</reference>
<feature type="compositionally biased region" description="Basic and acidic residues" evidence="1">
    <location>
        <begin position="1251"/>
        <end position="1266"/>
    </location>
</feature>
<feature type="domain" description="MBD" evidence="2">
    <location>
        <begin position="665"/>
        <end position="735"/>
    </location>
</feature>
<evidence type="ECO:0000313" key="3">
    <source>
        <dbReference type="EMBL" id="GFN93091.1"/>
    </source>
</evidence>
<feature type="compositionally biased region" description="Low complexity" evidence="1">
    <location>
        <begin position="2141"/>
        <end position="2155"/>
    </location>
</feature>
<feature type="compositionally biased region" description="Basic and acidic residues" evidence="1">
    <location>
        <begin position="743"/>
        <end position="763"/>
    </location>
</feature>
<protein>
    <submittedName>
        <fullName evidence="3">Methyl-cpg-binding domain protein 6</fullName>
    </submittedName>
</protein>
<dbReference type="GO" id="GO:0003677">
    <property type="term" value="F:DNA binding"/>
    <property type="evidence" value="ECO:0007669"/>
    <property type="project" value="InterPro"/>
</dbReference>
<feature type="region of interest" description="Disordered" evidence="1">
    <location>
        <begin position="1242"/>
        <end position="1267"/>
    </location>
</feature>
<keyword evidence="4" id="KW-1185">Reference proteome</keyword>
<feature type="region of interest" description="Disordered" evidence="1">
    <location>
        <begin position="836"/>
        <end position="857"/>
    </location>
</feature>
<feature type="region of interest" description="Disordered" evidence="1">
    <location>
        <begin position="987"/>
        <end position="1035"/>
    </location>
</feature>
<feature type="compositionally biased region" description="Polar residues" evidence="1">
    <location>
        <begin position="1134"/>
        <end position="1154"/>
    </location>
</feature>
<evidence type="ECO:0000256" key="1">
    <source>
        <dbReference type="SAM" id="MobiDB-lite"/>
    </source>
</evidence>
<feature type="compositionally biased region" description="Low complexity" evidence="1">
    <location>
        <begin position="2059"/>
        <end position="2074"/>
    </location>
</feature>
<feature type="region of interest" description="Disordered" evidence="1">
    <location>
        <begin position="2020"/>
        <end position="2166"/>
    </location>
</feature>
<feature type="region of interest" description="Disordered" evidence="1">
    <location>
        <begin position="788"/>
        <end position="811"/>
    </location>
</feature>
<feature type="region of interest" description="Disordered" evidence="1">
    <location>
        <begin position="202"/>
        <end position="233"/>
    </location>
</feature>
<feature type="compositionally biased region" description="Basic and acidic residues" evidence="1">
    <location>
        <begin position="1099"/>
        <end position="1133"/>
    </location>
</feature>
<feature type="compositionally biased region" description="Polar residues" evidence="1">
    <location>
        <begin position="2227"/>
        <end position="2246"/>
    </location>
</feature>
<dbReference type="PROSITE" id="PS50982">
    <property type="entry name" value="MBD"/>
    <property type="match status" value="1"/>
</dbReference>
<dbReference type="GO" id="GO:0003682">
    <property type="term" value="F:chromatin binding"/>
    <property type="evidence" value="ECO:0007669"/>
    <property type="project" value="TreeGrafter"/>
</dbReference>
<evidence type="ECO:0000259" key="2">
    <source>
        <dbReference type="PROSITE" id="PS50982"/>
    </source>
</evidence>
<feature type="region of interest" description="Disordered" evidence="1">
    <location>
        <begin position="2357"/>
        <end position="2394"/>
    </location>
</feature>
<feature type="compositionally biased region" description="Basic residues" evidence="1">
    <location>
        <begin position="1021"/>
        <end position="1032"/>
    </location>
</feature>
<feature type="compositionally biased region" description="Low complexity" evidence="1">
    <location>
        <begin position="456"/>
        <end position="479"/>
    </location>
</feature>
<feature type="compositionally biased region" description="Polar residues" evidence="1">
    <location>
        <begin position="2020"/>
        <end position="2030"/>
    </location>
</feature>
<dbReference type="SMART" id="SM00391">
    <property type="entry name" value="MBD"/>
    <property type="match status" value="1"/>
</dbReference>
<feature type="region of interest" description="Disordered" evidence="1">
    <location>
        <begin position="429"/>
        <end position="479"/>
    </location>
</feature>
<feature type="compositionally biased region" description="Polar residues" evidence="1">
    <location>
        <begin position="429"/>
        <end position="438"/>
    </location>
</feature>
<feature type="compositionally biased region" description="Polar residues" evidence="1">
    <location>
        <begin position="2045"/>
        <end position="2058"/>
    </location>
</feature>
<feature type="region of interest" description="Disordered" evidence="1">
    <location>
        <begin position="508"/>
        <end position="528"/>
    </location>
</feature>
<organism evidence="3 4">
    <name type="scientific">Plakobranchus ocellatus</name>
    <dbReference type="NCBI Taxonomy" id="259542"/>
    <lineage>
        <taxon>Eukaryota</taxon>
        <taxon>Metazoa</taxon>
        <taxon>Spiralia</taxon>
        <taxon>Lophotrochozoa</taxon>
        <taxon>Mollusca</taxon>
        <taxon>Gastropoda</taxon>
        <taxon>Heterobranchia</taxon>
        <taxon>Euthyneura</taxon>
        <taxon>Panpulmonata</taxon>
        <taxon>Sacoglossa</taxon>
        <taxon>Placobranchoidea</taxon>
        <taxon>Plakobranchidae</taxon>
        <taxon>Plakobranchus</taxon>
    </lineage>
</organism>
<feature type="compositionally biased region" description="Low complexity" evidence="1">
    <location>
        <begin position="1082"/>
        <end position="1093"/>
    </location>
</feature>
<dbReference type="PANTHER" id="PTHR16112">
    <property type="entry name" value="METHYL-CPG BINDING PROTEIN, DROSOPHILA"/>
    <property type="match status" value="1"/>
</dbReference>
<dbReference type="PANTHER" id="PTHR16112:SF16">
    <property type="entry name" value="SIX-BANDED, ISOFORM H"/>
    <property type="match status" value="1"/>
</dbReference>
<dbReference type="EMBL" id="BLXT01002311">
    <property type="protein sequence ID" value="GFN93091.1"/>
    <property type="molecule type" value="Genomic_DNA"/>
</dbReference>
<feature type="region of interest" description="Disordered" evidence="1">
    <location>
        <begin position="2214"/>
        <end position="2246"/>
    </location>
</feature>
<feature type="region of interest" description="Disordered" evidence="1">
    <location>
        <begin position="930"/>
        <end position="955"/>
    </location>
</feature>
<proteinExistence type="predicted"/>
<dbReference type="GO" id="GO:0005634">
    <property type="term" value="C:nucleus"/>
    <property type="evidence" value="ECO:0007669"/>
    <property type="project" value="TreeGrafter"/>
</dbReference>
<feature type="region of interest" description="Disordered" evidence="1">
    <location>
        <begin position="1082"/>
        <end position="1168"/>
    </location>
</feature>